<feature type="transmembrane region" description="Helical" evidence="2">
    <location>
        <begin position="738"/>
        <end position="762"/>
    </location>
</feature>
<feature type="compositionally biased region" description="Low complexity" evidence="1">
    <location>
        <begin position="1141"/>
        <end position="1155"/>
    </location>
</feature>
<dbReference type="Proteomes" id="UP000245802">
    <property type="component" value="Chromosome"/>
</dbReference>
<feature type="transmembrane region" description="Helical" evidence="2">
    <location>
        <begin position="774"/>
        <end position="794"/>
    </location>
</feature>
<evidence type="ECO:0000256" key="1">
    <source>
        <dbReference type="SAM" id="MobiDB-lite"/>
    </source>
</evidence>
<keyword evidence="4" id="KW-1185">Reference proteome</keyword>
<feature type="compositionally biased region" description="Basic and acidic residues" evidence="1">
    <location>
        <begin position="215"/>
        <end position="224"/>
    </location>
</feature>
<evidence type="ECO:0000256" key="2">
    <source>
        <dbReference type="SAM" id="Phobius"/>
    </source>
</evidence>
<dbReference type="EMBL" id="CP025958">
    <property type="protein sequence ID" value="AWM36530.1"/>
    <property type="molecule type" value="Genomic_DNA"/>
</dbReference>
<keyword evidence="2" id="KW-0472">Membrane</keyword>
<gene>
    <name evidence="3" type="ORF">C1280_05500</name>
</gene>
<feature type="region of interest" description="Disordered" evidence="1">
    <location>
        <begin position="1103"/>
        <end position="1165"/>
    </location>
</feature>
<reference evidence="3 4" key="1">
    <citation type="submission" date="2018-01" db="EMBL/GenBank/DDBJ databases">
        <title>G. obscuriglobus.</title>
        <authorList>
            <person name="Franke J."/>
            <person name="Blomberg W."/>
            <person name="Selmecki A."/>
        </authorList>
    </citation>
    <scope>NUCLEOTIDE SEQUENCE [LARGE SCALE GENOMIC DNA]</scope>
    <source>
        <strain evidence="3 4">DSM 5831</strain>
    </source>
</reference>
<dbReference type="KEGG" id="gog:C1280_05500"/>
<sequence length="1165" mass="129684">MRVEELGRILRDIDPAVVLVTEPVLARVVQKVTGRTWAVWRVPHSHCFVVDRFTLFKHVEPDELQLPSDHSLPQHVILLERPAPELLAGSRDELLGRYWRLLFHACVHREIEPRLGALTPDGLRERIEAIGPAAFEEVRNVLLEDRQLAPEADDRAVYFEFAAYFLELRFFNPALIPSSFPRLSAAEAAQVLDREVDGAALFRRTRPPGAPDPAPRTDDQSDESHDYYHKLVRHARRAAATGDTVAAAVLRTRAARVAPAVLTLPTQEAARADVHALVDRLRRAIGASDEEAENWRRVLPALLDKADQGVRPVEASILYDLQRACRDHEEPVYALDAAEWVLSVGKRPIRRPLDSERFVRVPAQLRTALHRLTAARLSDADRQALAALLRGAIERAERRLRERFRPILTDALHDAGLQPASLPERAALEKAVEELLDRVSASGFLTFADVRDAIARGQMKLPDLSGGPEYLGGDPLLRLDKRLAALMDGVYRRGESYTRLLEGLTAIGFGTQGGRWAVTNVAVPFLGAFLLAEFVWMLVFDRRAAVAKRAGEAEPAFFSGWNAEWWFHLAWVALGGLFLLAIRSPQVRDTVSAVFWAGYRVARYVCWDLPARVWSTPWVRAVVASAVGQTVLNLGLKPLALSGVLWALFREQLWDGGWAARAVTLAATVFVVNTRPGRAAEQLLLTAARGLLDVLASAPAVLAWINDLFRDLLDALDWVLTRAEDWLRLRGRAGPLSVIARVIAGLVWMPFAFLVRFYAVVLIEPMINPLKLPLTLLCAKFVYPLLLLSPQILVRDHSSPLGYGSPLVAALAPYLSQPVGFVFVMGTLWLMPDALTYLVWEMRENWRLFRANRPTTLRPVAVGPHGETVKGLLHRGFHSGTLPRLYARLRAGEREATRTDNWRDVRAHRQALEELEEAVRRFVARELVAVLNPGAGRHGWGGPVLEVGKVQLATNCIRVELTEGAGEHAWLAWEDRSGWLVAGWDRIGFLADLPPGPAREFENALAYLYRRAGVDLVREQVRAALPPAALFDVSPVGLLVQYGPLESGPPVLYDLFEPGDELRPLTPAGRRPAVAPALEARRVMFRRVELTWAEWEKVWDAHPDQPAAPGAPVRPPFGPRDFTHNLLPPREVRPASEQKLPAELAVPAPELPHAAFGPASEPQET</sequence>
<dbReference type="OrthoDB" id="5747753at2"/>
<dbReference type="AlphaFoldDB" id="A0A2Z3H6D9"/>
<feature type="transmembrane region" description="Helical" evidence="2">
    <location>
        <begin position="683"/>
        <end position="705"/>
    </location>
</feature>
<evidence type="ECO:0000313" key="3">
    <source>
        <dbReference type="EMBL" id="AWM36530.1"/>
    </source>
</evidence>
<keyword evidence="2" id="KW-0812">Transmembrane</keyword>
<protein>
    <submittedName>
        <fullName evidence="3">Uncharacterized protein</fullName>
    </submittedName>
</protein>
<evidence type="ECO:0000313" key="4">
    <source>
        <dbReference type="Proteomes" id="UP000245802"/>
    </source>
</evidence>
<proteinExistence type="predicted"/>
<feature type="region of interest" description="Disordered" evidence="1">
    <location>
        <begin position="202"/>
        <end position="224"/>
    </location>
</feature>
<feature type="transmembrane region" description="Helical" evidence="2">
    <location>
        <begin position="814"/>
        <end position="840"/>
    </location>
</feature>
<organism evidence="3 4">
    <name type="scientific">Gemmata obscuriglobus</name>
    <dbReference type="NCBI Taxonomy" id="114"/>
    <lineage>
        <taxon>Bacteria</taxon>
        <taxon>Pseudomonadati</taxon>
        <taxon>Planctomycetota</taxon>
        <taxon>Planctomycetia</taxon>
        <taxon>Gemmatales</taxon>
        <taxon>Gemmataceae</taxon>
        <taxon>Gemmata</taxon>
    </lineage>
</organism>
<dbReference type="RefSeq" id="WP_109570830.1">
    <property type="nucleotide sequence ID" value="NZ_CP025958.1"/>
</dbReference>
<feature type="transmembrane region" description="Helical" evidence="2">
    <location>
        <begin position="517"/>
        <end position="539"/>
    </location>
</feature>
<name>A0A2Z3H6D9_9BACT</name>
<accession>A0A2Z3H6D9</accession>
<keyword evidence="2" id="KW-1133">Transmembrane helix</keyword>